<name>A0ABR2MVT6_9ASPA</name>
<accession>A0ABR2MVT6</accession>
<sequence length="96" mass="10575">MEDEIFNCIVSGILAARERYTDLYLSLADDMNMAFGLNCGFPGEFVLSYPDEMFRSSSTELILKLGSMGSLSLDVYSTDALILKTININVSCLWGG</sequence>
<organism evidence="1 2">
    <name type="scientific">Platanthera guangdongensis</name>
    <dbReference type="NCBI Taxonomy" id="2320717"/>
    <lineage>
        <taxon>Eukaryota</taxon>
        <taxon>Viridiplantae</taxon>
        <taxon>Streptophyta</taxon>
        <taxon>Embryophyta</taxon>
        <taxon>Tracheophyta</taxon>
        <taxon>Spermatophyta</taxon>
        <taxon>Magnoliopsida</taxon>
        <taxon>Liliopsida</taxon>
        <taxon>Asparagales</taxon>
        <taxon>Orchidaceae</taxon>
        <taxon>Orchidoideae</taxon>
        <taxon>Orchideae</taxon>
        <taxon>Orchidinae</taxon>
        <taxon>Platanthera</taxon>
    </lineage>
</organism>
<reference evidence="1 2" key="1">
    <citation type="journal article" date="2022" name="Nat. Plants">
        <title>Genomes of leafy and leafless Platanthera orchids illuminate the evolution of mycoheterotrophy.</title>
        <authorList>
            <person name="Li M.H."/>
            <person name="Liu K.W."/>
            <person name="Li Z."/>
            <person name="Lu H.C."/>
            <person name="Ye Q.L."/>
            <person name="Zhang D."/>
            <person name="Wang J.Y."/>
            <person name="Li Y.F."/>
            <person name="Zhong Z.M."/>
            <person name="Liu X."/>
            <person name="Yu X."/>
            <person name="Liu D.K."/>
            <person name="Tu X.D."/>
            <person name="Liu B."/>
            <person name="Hao Y."/>
            <person name="Liao X.Y."/>
            <person name="Jiang Y.T."/>
            <person name="Sun W.H."/>
            <person name="Chen J."/>
            <person name="Chen Y.Q."/>
            <person name="Ai Y."/>
            <person name="Zhai J.W."/>
            <person name="Wu S.S."/>
            <person name="Zhou Z."/>
            <person name="Hsiao Y.Y."/>
            <person name="Wu W.L."/>
            <person name="Chen Y.Y."/>
            <person name="Lin Y.F."/>
            <person name="Hsu J.L."/>
            <person name="Li C.Y."/>
            <person name="Wang Z.W."/>
            <person name="Zhao X."/>
            <person name="Zhong W.Y."/>
            <person name="Ma X.K."/>
            <person name="Ma L."/>
            <person name="Huang J."/>
            <person name="Chen G.Z."/>
            <person name="Huang M.Z."/>
            <person name="Huang L."/>
            <person name="Peng D.H."/>
            <person name="Luo Y.B."/>
            <person name="Zou S.Q."/>
            <person name="Chen S.P."/>
            <person name="Lan S."/>
            <person name="Tsai W.C."/>
            <person name="Van de Peer Y."/>
            <person name="Liu Z.J."/>
        </authorList>
    </citation>
    <scope>NUCLEOTIDE SEQUENCE [LARGE SCALE GENOMIC DNA]</scope>
    <source>
        <strain evidence="1">Lor288</strain>
    </source>
</reference>
<dbReference type="Proteomes" id="UP001412067">
    <property type="component" value="Unassembled WGS sequence"/>
</dbReference>
<proteinExistence type="predicted"/>
<dbReference type="EMBL" id="JBBWWR010000004">
    <property type="protein sequence ID" value="KAK8968206.1"/>
    <property type="molecule type" value="Genomic_DNA"/>
</dbReference>
<keyword evidence="2" id="KW-1185">Reference proteome</keyword>
<protein>
    <submittedName>
        <fullName evidence="1">Uncharacterized protein</fullName>
    </submittedName>
</protein>
<gene>
    <name evidence="1" type="ORF">KSP40_PGU022297</name>
</gene>
<comment type="caution">
    <text evidence="1">The sequence shown here is derived from an EMBL/GenBank/DDBJ whole genome shotgun (WGS) entry which is preliminary data.</text>
</comment>
<evidence type="ECO:0000313" key="2">
    <source>
        <dbReference type="Proteomes" id="UP001412067"/>
    </source>
</evidence>
<evidence type="ECO:0000313" key="1">
    <source>
        <dbReference type="EMBL" id="KAK8968206.1"/>
    </source>
</evidence>